<comment type="caution">
    <text evidence="4">The sequence shown here is derived from an EMBL/GenBank/DDBJ whole genome shotgun (WGS) entry which is preliminary data.</text>
</comment>
<dbReference type="AlphaFoldDB" id="A0A8H4PUB8"/>
<sequence>MKLLAWLPYLPSREPAYKMTSGEDGSDFGSEDRLLAEKSSGRPRPGAAGCFPRPSFLWLHIVALALYTALFLTLVLSRPDQECRCADDQTMVWSPAREALKPEKVFFEDNDILDHSVFRGRPRPELDAAWDELIQYSNVKVKSDDLRRINGTSVRLRDASGELSEYYWSGLNVHHQLHCLKMVRQAMFPDYYPKNNKTMRHFEEHLDHCVDNIRLALMCKADISLNTYDWVDNNKRPLTNFHTEHSCYNWDLVNDWARHHSFDMYDNTSLVHPFLGKSYPLDPEGHSIFTEEADPFTGNKITSLPV</sequence>
<keyword evidence="3" id="KW-0812">Transmembrane</keyword>
<reference evidence="4 5" key="1">
    <citation type="journal article" date="2020" name="Genome Biol. Evol.">
        <title>A new high-quality draft genome assembly of the Chinese cordyceps Ophiocordyceps sinensis.</title>
        <authorList>
            <person name="Shu R."/>
            <person name="Zhang J."/>
            <person name="Meng Q."/>
            <person name="Zhang H."/>
            <person name="Zhou G."/>
            <person name="Li M."/>
            <person name="Wu P."/>
            <person name="Zhao Y."/>
            <person name="Chen C."/>
            <person name="Qin Q."/>
        </authorList>
    </citation>
    <scope>NUCLEOTIDE SEQUENCE [LARGE SCALE GENOMIC DNA]</scope>
    <source>
        <strain evidence="4 5">IOZ07</strain>
    </source>
</reference>
<evidence type="ECO:0000313" key="4">
    <source>
        <dbReference type="EMBL" id="KAF4510567.1"/>
    </source>
</evidence>
<name>A0A8H4PUB8_9HYPO</name>
<dbReference type="PANTHER" id="PTHR33365:SF4">
    <property type="entry name" value="CYCLOCHLOROTINE BIOSYNTHESIS PROTEIN O"/>
    <property type="match status" value="1"/>
</dbReference>
<dbReference type="Pfam" id="PF11807">
    <property type="entry name" value="UstYa"/>
    <property type="match status" value="1"/>
</dbReference>
<comment type="pathway">
    <text evidence="1">Mycotoxin biosynthesis.</text>
</comment>
<dbReference type="InterPro" id="IPR021765">
    <property type="entry name" value="UstYa-like"/>
</dbReference>
<dbReference type="GO" id="GO:0043386">
    <property type="term" value="P:mycotoxin biosynthetic process"/>
    <property type="evidence" value="ECO:0007669"/>
    <property type="project" value="InterPro"/>
</dbReference>
<dbReference type="PANTHER" id="PTHR33365">
    <property type="entry name" value="YALI0B05434P"/>
    <property type="match status" value="1"/>
</dbReference>
<proteinExistence type="inferred from homology"/>
<evidence type="ECO:0000256" key="1">
    <source>
        <dbReference type="ARBA" id="ARBA00004685"/>
    </source>
</evidence>
<evidence type="ECO:0000256" key="3">
    <source>
        <dbReference type="SAM" id="Phobius"/>
    </source>
</evidence>
<keyword evidence="3" id="KW-1133">Transmembrane helix</keyword>
<evidence type="ECO:0008006" key="6">
    <source>
        <dbReference type="Google" id="ProtNLM"/>
    </source>
</evidence>
<keyword evidence="5" id="KW-1185">Reference proteome</keyword>
<protein>
    <recommendedName>
        <fullName evidence="6">Tat pathway signal sequence</fullName>
    </recommendedName>
</protein>
<evidence type="ECO:0000256" key="2">
    <source>
        <dbReference type="ARBA" id="ARBA00035112"/>
    </source>
</evidence>
<organism evidence="4 5">
    <name type="scientific">Ophiocordyceps sinensis</name>
    <dbReference type="NCBI Taxonomy" id="72228"/>
    <lineage>
        <taxon>Eukaryota</taxon>
        <taxon>Fungi</taxon>
        <taxon>Dikarya</taxon>
        <taxon>Ascomycota</taxon>
        <taxon>Pezizomycotina</taxon>
        <taxon>Sordariomycetes</taxon>
        <taxon>Hypocreomycetidae</taxon>
        <taxon>Hypocreales</taxon>
        <taxon>Ophiocordycipitaceae</taxon>
        <taxon>Ophiocordyceps</taxon>
    </lineage>
</organism>
<comment type="similarity">
    <text evidence="2">Belongs to the ustYa family.</text>
</comment>
<accession>A0A8H4PUB8</accession>
<dbReference type="OrthoDB" id="3687641at2759"/>
<dbReference type="EMBL" id="JAAVMX010000003">
    <property type="protein sequence ID" value="KAF4510567.1"/>
    <property type="molecule type" value="Genomic_DNA"/>
</dbReference>
<keyword evidence="3" id="KW-0472">Membrane</keyword>
<gene>
    <name evidence="4" type="ORF">G6O67_002444</name>
</gene>
<feature type="transmembrane region" description="Helical" evidence="3">
    <location>
        <begin position="56"/>
        <end position="76"/>
    </location>
</feature>
<dbReference type="Proteomes" id="UP000557566">
    <property type="component" value="Unassembled WGS sequence"/>
</dbReference>
<evidence type="ECO:0000313" key="5">
    <source>
        <dbReference type="Proteomes" id="UP000557566"/>
    </source>
</evidence>